<organism evidence="1 2">
    <name type="scientific">Paraburkholderia diazotrophica</name>
    <dbReference type="NCBI Taxonomy" id="667676"/>
    <lineage>
        <taxon>Bacteria</taxon>
        <taxon>Pseudomonadati</taxon>
        <taxon>Pseudomonadota</taxon>
        <taxon>Betaproteobacteria</taxon>
        <taxon>Burkholderiales</taxon>
        <taxon>Burkholderiaceae</taxon>
        <taxon>Paraburkholderia</taxon>
    </lineage>
</organism>
<dbReference type="EMBL" id="FNYE01000002">
    <property type="protein sequence ID" value="SEI55437.1"/>
    <property type="molecule type" value="Genomic_DNA"/>
</dbReference>
<dbReference type="Proteomes" id="UP000198866">
    <property type="component" value="Unassembled WGS sequence"/>
</dbReference>
<reference evidence="2" key="1">
    <citation type="submission" date="2016-10" db="EMBL/GenBank/DDBJ databases">
        <authorList>
            <person name="Varghese N."/>
            <person name="Submissions S."/>
        </authorList>
    </citation>
    <scope>NUCLEOTIDE SEQUENCE [LARGE SCALE GENOMIC DNA]</scope>
    <source>
        <strain evidence="2">LMG 26031</strain>
    </source>
</reference>
<name>A0A1H6RSC2_9BURK</name>
<dbReference type="AlphaFoldDB" id="A0A1H6RSC2"/>
<evidence type="ECO:0000313" key="2">
    <source>
        <dbReference type="Proteomes" id="UP000198866"/>
    </source>
</evidence>
<keyword evidence="2" id="KW-1185">Reference proteome</keyword>
<gene>
    <name evidence="1" type="ORF">SAMN05192539_1002301</name>
</gene>
<evidence type="ECO:0000313" key="1">
    <source>
        <dbReference type="EMBL" id="SEI55437.1"/>
    </source>
</evidence>
<dbReference type="RefSeq" id="WP_090863314.1">
    <property type="nucleotide sequence ID" value="NZ_FNYE01000002.1"/>
</dbReference>
<proteinExistence type="predicted"/>
<accession>A0A1H6RSC2</accession>
<protein>
    <submittedName>
        <fullName evidence="1">Uncharacterized protein</fullName>
    </submittedName>
</protein>
<sequence>MTITDALEQFGGFHDWYLDVIATSKEGGANTPNTLILGLCDQSRRATVTFCGVTRASIVDGGLLNIVNSIEVLTVGNAAYPAAIAMLKKSAHFGTHSANHIAYLFSTVGAEIAVEFDSLKIEPS</sequence>
<dbReference type="OrthoDB" id="9104104at2"/>